<dbReference type="Gene3D" id="1.10.287.1050">
    <property type="entry name" value="H-NS histone-like proteins"/>
    <property type="match status" value="1"/>
</dbReference>
<dbReference type="Pfam" id="PF22470">
    <property type="entry name" value="Histone_HNS_N"/>
    <property type="match status" value="1"/>
</dbReference>
<proteinExistence type="inferred from homology"/>
<dbReference type="PANTHER" id="PTHR38097">
    <property type="match status" value="1"/>
</dbReference>
<dbReference type="GO" id="GO:0046983">
    <property type="term" value="F:protein dimerization activity"/>
    <property type="evidence" value="ECO:0007669"/>
    <property type="project" value="InterPro"/>
</dbReference>
<dbReference type="Gene3D" id="4.10.430.10">
    <property type="entry name" value="Histone-like protein H-NS, C-terminal domain"/>
    <property type="match status" value="1"/>
</dbReference>
<evidence type="ECO:0000259" key="6">
    <source>
        <dbReference type="SMART" id="SM00528"/>
    </source>
</evidence>
<sequence>MSEKYAEITRILSNVRNIRTFVREVDYVFLVEAHEKLGMALNERKDDFERECAERAKKEEKKNELIALIASEGFTLDDLQGRELKKKRQGNRRHVKYTYEENGEVKTWTGVGRKPKPIEAALAAGQTLDDFLISRD</sequence>
<dbReference type="PIRSF" id="PIRSF002096">
    <property type="entry name" value="HnS"/>
    <property type="match status" value="1"/>
</dbReference>
<dbReference type="RefSeq" id="WP_050116453.1">
    <property type="nucleotide sequence ID" value="NZ_CQAW01000029.1"/>
</dbReference>
<dbReference type="GO" id="GO:0001217">
    <property type="term" value="F:DNA-binding transcription repressor activity"/>
    <property type="evidence" value="ECO:0007669"/>
    <property type="project" value="TreeGrafter"/>
</dbReference>
<gene>
    <name evidence="7" type="primary">stpA</name>
    <name evidence="7" type="ORF">ERS008472_03956</name>
</gene>
<dbReference type="Proteomes" id="UP000041882">
    <property type="component" value="Unassembled WGS sequence"/>
</dbReference>
<evidence type="ECO:0000256" key="1">
    <source>
        <dbReference type="ARBA" id="ARBA00004453"/>
    </source>
</evidence>
<dbReference type="Pfam" id="PF00816">
    <property type="entry name" value="Histone_HNS"/>
    <property type="match status" value="1"/>
</dbReference>
<dbReference type="EMBL" id="CQAW01000029">
    <property type="protein sequence ID" value="CNI36757.1"/>
    <property type="molecule type" value="Genomic_DNA"/>
</dbReference>
<evidence type="ECO:0000256" key="5">
    <source>
        <dbReference type="PIRNR" id="PIRNR002096"/>
    </source>
</evidence>
<evidence type="ECO:0000256" key="3">
    <source>
        <dbReference type="ARBA" id="ARBA00022490"/>
    </source>
</evidence>
<dbReference type="GO" id="GO:0003681">
    <property type="term" value="F:bent DNA binding"/>
    <property type="evidence" value="ECO:0007669"/>
    <property type="project" value="TreeGrafter"/>
</dbReference>
<evidence type="ECO:0000256" key="2">
    <source>
        <dbReference type="ARBA" id="ARBA00010610"/>
    </source>
</evidence>
<protein>
    <recommendedName>
        <fullName evidence="5">DNA-binding protein</fullName>
    </recommendedName>
</protein>
<dbReference type="InterPro" id="IPR027454">
    <property type="entry name" value="Histone_HNS_N"/>
</dbReference>
<dbReference type="InterPro" id="IPR037150">
    <property type="entry name" value="H-NS_C_dom_sf"/>
</dbReference>
<dbReference type="GO" id="GO:0003680">
    <property type="term" value="F:minor groove of adenine-thymine-rich DNA binding"/>
    <property type="evidence" value="ECO:0007669"/>
    <property type="project" value="TreeGrafter"/>
</dbReference>
<dbReference type="GO" id="GO:0005829">
    <property type="term" value="C:cytosol"/>
    <property type="evidence" value="ECO:0007669"/>
    <property type="project" value="TreeGrafter"/>
</dbReference>
<dbReference type="InterPro" id="IPR027444">
    <property type="entry name" value="H-NS_C_dom"/>
</dbReference>
<dbReference type="GO" id="GO:0000976">
    <property type="term" value="F:transcription cis-regulatory region binding"/>
    <property type="evidence" value="ECO:0007669"/>
    <property type="project" value="TreeGrafter"/>
</dbReference>
<evidence type="ECO:0000313" key="7">
    <source>
        <dbReference type="EMBL" id="CNI36757.1"/>
    </source>
</evidence>
<dbReference type="InterPro" id="IPR001801">
    <property type="entry name" value="Histone_HNS"/>
</dbReference>
<dbReference type="InterPro" id="IPR054180">
    <property type="entry name" value="H-NS-like_N"/>
</dbReference>
<dbReference type="AlphaFoldDB" id="A0A0T9R086"/>
<dbReference type="SUPFAM" id="SSF81273">
    <property type="entry name" value="H-NS histone-like proteins"/>
    <property type="match status" value="2"/>
</dbReference>
<keyword evidence="8" id="KW-1185">Reference proteome</keyword>
<evidence type="ECO:0000313" key="8">
    <source>
        <dbReference type="Proteomes" id="UP000041882"/>
    </source>
</evidence>
<keyword evidence="4 5" id="KW-0238">DNA-binding</keyword>
<reference evidence="8" key="1">
    <citation type="submission" date="2015-03" db="EMBL/GenBank/DDBJ databases">
        <authorList>
            <consortium name="Pathogen Informatics"/>
            <person name="Murphy D."/>
        </authorList>
    </citation>
    <scope>NUCLEOTIDE SEQUENCE [LARGE SCALE GENOMIC DNA]</scope>
    <source>
        <strain evidence="8">IP6945</strain>
    </source>
</reference>
<accession>A0A0T9R086</accession>
<keyword evidence="3" id="KW-0963">Cytoplasm</keyword>
<organism evidence="7 8">
    <name type="scientific">Yersinia thracica</name>
    <dbReference type="NCBI Taxonomy" id="2890319"/>
    <lineage>
        <taxon>Bacteria</taxon>
        <taxon>Pseudomonadati</taxon>
        <taxon>Pseudomonadota</taxon>
        <taxon>Gammaproteobacteria</taxon>
        <taxon>Enterobacterales</taxon>
        <taxon>Yersiniaceae</taxon>
        <taxon>Yersinia</taxon>
    </lineage>
</organism>
<feature type="domain" description="DNA-binding protein H-NS-like C-terminal" evidence="6">
    <location>
        <begin position="85"/>
        <end position="133"/>
    </location>
</feature>
<comment type="subcellular location">
    <subcellularLocation>
        <location evidence="1">Cytoplasm</location>
        <location evidence="1">Nucleoid</location>
    </subcellularLocation>
</comment>
<evidence type="ECO:0000256" key="4">
    <source>
        <dbReference type="ARBA" id="ARBA00023125"/>
    </source>
</evidence>
<name>A0A0T9R086_9GAMM</name>
<dbReference type="SMART" id="SM00528">
    <property type="entry name" value="HNS"/>
    <property type="match status" value="1"/>
</dbReference>
<comment type="similarity">
    <text evidence="2 5">Belongs to the histone-like protein H-NS family.</text>
</comment>
<dbReference type="GO" id="GO:0030527">
    <property type="term" value="F:structural constituent of chromatin"/>
    <property type="evidence" value="ECO:0007669"/>
    <property type="project" value="InterPro"/>
</dbReference>
<dbReference type="PANTHER" id="PTHR38097:SF2">
    <property type="entry name" value="DNA-BINDING PROTEIN STPA"/>
    <property type="match status" value="1"/>
</dbReference>
<dbReference type="GO" id="GO:0032993">
    <property type="term" value="C:protein-DNA complex"/>
    <property type="evidence" value="ECO:0007669"/>
    <property type="project" value="TreeGrafter"/>
</dbReference>
<dbReference type="GO" id="GO:0009295">
    <property type="term" value="C:nucleoid"/>
    <property type="evidence" value="ECO:0007669"/>
    <property type="project" value="UniProtKB-SubCell"/>
</dbReference>